<dbReference type="SUPFAM" id="SSF118290">
    <property type="entry name" value="WRKY DNA-binding domain"/>
    <property type="match status" value="1"/>
</dbReference>
<keyword evidence="4" id="KW-0804">Transcription</keyword>
<reference evidence="8" key="2">
    <citation type="journal article" date="2024" name="Plant">
        <title>Genomic evolution and insights into agronomic trait innovations of Sesamum species.</title>
        <authorList>
            <person name="Miao H."/>
            <person name="Wang L."/>
            <person name="Qu L."/>
            <person name="Liu H."/>
            <person name="Sun Y."/>
            <person name="Le M."/>
            <person name="Wang Q."/>
            <person name="Wei S."/>
            <person name="Zheng Y."/>
            <person name="Lin W."/>
            <person name="Duan Y."/>
            <person name="Cao H."/>
            <person name="Xiong S."/>
            <person name="Wang X."/>
            <person name="Wei L."/>
            <person name="Li C."/>
            <person name="Ma Q."/>
            <person name="Ju M."/>
            <person name="Zhao R."/>
            <person name="Li G."/>
            <person name="Mu C."/>
            <person name="Tian Q."/>
            <person name="Mei H."/>
            <person name="Zhang T."/>
            <person name="Gao T."/>
            <person name="Zhang H."/>
        </authorList>
    </citation>
    <scope>NUCLEOTIDE SEQUENCE</scope>
    <source>
        <strain evidence="8">KEN1</strain>
    </source>
</reference>
<evidence type="ECO:0000259" key="7">
    <source>
        <dbReference type="PROSITE" id="PS50811"/>
    </source>
</evidence>
<accession>A0AAW2XGZ4</accession>
<dbReference type="InterPro" id="IPR044810">
    <property type="entry name" value="WRKY_plant"/>
</dbReference>
<dbReference type="InterPro" id="IPR003657">
    <property type="entry name" value="WRKY_dom"/>
</dbReference>
<feature type="domain" description="WRKY" evidence="7">
    <location>
        <begin position="113"/>
        <end position="181"/>
    </location>
</feature>
<dbReference type="PROSITE" id="PS50811">
    <property type="entry name" value="WRKY"/>
    <property type="match status" value="1"/>
</dbReference>
<dbReference type="GO" id="GO:0000976">
    <property type="term" value="F:transcription cis-regulatory region binding"/>
    <property type="evidence" value="ECO:0007669"/>
    <property type="project" value="TreeGrafter"/>
</dbReference>
<gene>
    <name evidence="8" type="ORF">Slati_1305800</name>
</gene>
<dbReference type="GO" id="GO:0005634">
    <property type="term" value="C:nucleus"/>
    <property type="evidence" value="ECO:0007669"/>
    <property type="project" value="UniProtKB-SubCell"/>
</dbReference>
<evidence type="ECO:0000256" key="1">
    <source>
        <dbReference type="ARBA" id="ARBA00004123"/>
    </source>
</evidence>
<dbReference type="PANTHER" id="PTHR32096">
    <property type="entry name" value="WRKY TRANSCRIPTION FACTOR 30-RELATED-RELATED"/>
    <property type="match status" value="1"/>
</dbReference>
<dbReference type="SMART" id="SM00774">
    <property type="entry name" value="WRKY"/>
    <property type="match status" value="1"/>
</dbReference>
<evidence type="ECO:0000256" key="5">
    <source>
        <dbReference type="ARBA" id="ARBA00023242"/>
    </source>
</evidence>
<feature type="compositionally biased region" description="Low complexity" evidence="6">
    <location>
        <begin position="78"/>
        <end position="89"/>
    </location>
</feature>
<name>A0AAW2XGZ4_9LAMI</name>
<feature type="region of interest" description="Disordered" evidence="6">
    <location>
        <begin position="73"/>
        <end position="109"/>
    </location>
</feature>
<evidence type="ECO:0000256" key="3">
    <source>
        <dbReference type="ARBA" id="ARBA00023125"/>
    </source>
</evidence>
<proteinExistence type="predicted"/>
<dbReference type="AlphaFoldDB" id="A0AAW2XGZ4"/>
<evidence type="ECO:0000313" key="8">
    <source>
        <dbReference type="EMBL" id="KAL0453277.1"/>
    </source>
</evidence>
<evidence type="ECO:0000256" key="4">
    <source>
        <dbReference type="ARBA" id="ARBA00023163"/>
    </source>
</evidence>
<sequence>MTGTKMDNEPAQAIFESFRAYNTLKHEVSKGMEQVKQLKAASSGDQEKVLERMLASYEEVWSILNGIAAQGQGLSVTPSSSDSPDSPASGISVLPQTRGSYKRKSSAGITKKVRTSEEDDGYSWRKYGQKEILGARFPRGYYRCLYRYSQGCMARKQVQRSDDDPLIYDITCIGKHSCSSSAPVDKETP</sequence>
<keyword evidence="2" id="KW-0805">Transcription regulation</keyword>
<protein>
    <submittedName>
        <fullName evidence="8">WRKY transcription factor 30</fullName>
    </submittedName>
</protein>
<organism evidence="8">
    <name type="scientific">Sesamum latifolium</name>
    <dbReference type="NCBI Taxonomy" id="2727402"/>
    <lineage>
        <taxon>Eukaryota</taxon>
        <taxon>Viridiplantae</taxon>
        <taxon>Streptophyta</taxon>
        <taxon>Embryophyta</taxon>
        <taxon>Tracheophyta</taxon>
        <taxon>Spermatophyta</taxon>
        <taxon>Magnoliopsida</taxon>
        <taxon>eudicotyledons</taxon>
        <taxon>Gunneridae</taxon>
        <taxon>Pentapetalae</taxon>
        <taxon>asterids</taxon>
        <taxon>lamiids</taxon>
        <taxon>Lamiales</taxon>
        <taxon>Pedaliaceae</taxon>
        <taxon>Sesamum</taxon>
    </lineage>
</organism>
<comment type="subcellular location">
    <subcellularLocation>
        <location evidence="1">Nucleus</location>
    </subcellularLocation>
</comment>
<dbReference type="Pfam" id="PF03106">
    <property type="entry name" value="WRKY"/>
    <property type="match status" value="1"/>
</dbReference>
<dbReference type="GO" id="GO:0003700">
    <property type="term" value="F:DNA-binding transcription factor activity"/>
    <property type="evidence" value="ECO:0007669"/>
    <property type="project" value="InterPro"/>
</dbReference>
<dbReference type="PANTHER" id="PTHR32096:SF146">
    <property type="entry name" value="WRKY TRANSCRIPTION FACTOR 19-RELATED"/>
    <property type="match status" value="1"/>
</dbReference>
<dbReference type="InterPro" id="IPR036576">
    <property type="entry name" value="WRKY_dom_sf"/>
</dbReference>
<evidence type="ECO:0000256" key="6">
    <source>
        <dbReference type="SAM" id="MobiDB-lite"/>
    </source>
</evidence>
<dbReference type="EMBL" id="JACGWN010000004">
    <property type="protein sequence ID" value="KAL0453277.1"/>
    <property type="molecule type" value="Genomic_DNA"/>
</dbReference>
<evidence type="ECO:0000256" key="2">
    <source>
        <dbReference type="ARBA" id="ARBA00023015"/>
    </source>
</evidence>
<keyword evidence="3" id="KW-0238">DNA-binding</keyword>
<keyword evidence="5" id="KW-0539">Nucleus</keyword>
<reference evidence="8" key="1">
    <citation type="submission" date="2020-06" db="EMBL/GenBank/DDBJ databases">
        <authorList>
            <person name="Li T."/>
            <person name="Hu X."/>
            <person name="Zhang T."/>
            <person name="Song X."/>
            <person name="Zhang H."/>
            <person name="Dai N."/>
            <person name="Sheng W."/>
            <person name="Hou X."/>
            <person name="Wei L."/>
        </authorList>
    </citation>
    <scope>NUCLEOTIDE SEQUENCE</scope>
    <source>
        <strain evidence="8">KEN1</strain>
        <tissue evidence="8">Leaf</tissue>
    </source>
</reference>
<dbReference type="Gene3D" id="2.20.25.80">
    <property type="entry name" value="WRKY domain"/>
    <property type="match status" value="1"/>
</dbReference>
<comment type="caution">
    <text evidence="8">The sequence shown here is derived from an EMBL/GenBank/DDBJ whole genome shotgun (WGS) entry which is preliminary data.</text>
</comment>